<dbReference type="OrthoDB" id="5835829at2759"/>
<evidence type="ECO:0000313" key="6">
    <source>
        <dbReference type="Proteomes" id="UP000605846"/>
    </source>
</evidence>
<organism evidence="5 6">
    <name type="scientific">Apophysomyces ossiformis</name>
    <dbReference type="NCBI Taxonomy" id="679940"/>
    <lineage>
        <taxon>Eukaryota</taxon>
        <taxon>Fungi</taxon>
        <taxon>Fungi incertae sedis</taxon>
        <taxon>Mucoromycota</taxon>
        <taxon>Mucoromycotina</taxon>
        <taxon>Mucoromycetes</taxon>
        <taxon>Mucorales</taxon>
        <taxon>Mucorineae</taxon>
        <taxon>Mucoraceae</taxon>
        <taxon>Apophysomyces</taxon>
    </lineage>
</organism>
<dbReference type="PANTHER" id="PTHR48043:SF145">
    <property type="entry name" value="FI06409P-RELATED"/>
    <property type="match status" value="1"/>
</dbReference>
<dbReference type="Pfam" id="PF00201">
    <property type="entry name" value="UDPGT"/>
    <property type="match status" value="1"/>
</dbReference>
<dbReference type="PANTHER" id="PTHR48043">
    <property type="entry name" value="EG:EG0003.4 PROTEIN-RELATED"/>
    <property type="match status" value="1"/>
</dbReference>
<evidence type="ECO:0000256" key="1">
    <source>
        <dbReference type="ARBA" id="ARBA00022676"/>
    </source>
</evidence>
<evidence type="ECO:0000313" key="5">
    <source>
        <dbReference type="EMBL" id="KAF7721230.1"/>
    </source>
</evidence>
<name>A0A8H7BFA7_9FUNG</name>
<keyword evidence="1" id="KW-0328">Glycosyltransferase</keyword>
<feature type="signal peptide" evidence="4">
    <location>
        <begin position="1"/>
        <end position="20"/>
    </location>
</feature>
<dbReference type="InterPro" id="IPR050271">
    <property type="entry name" value="UDP-glycosyltransferase"/>
</dbReference>
<comment type="caution">
    <text evidence="5">The sequence shown here is derived from an EMBL/GenBank/DDBJ whole genome shotgun (WGS) entry which is preliminary data.</text>
</comment>
<dbReference type="AlphaFoldDB" id="A0A8H7BFA7"/>
<evidence type="ECO:0008006" key="7">
    <source>
        <dbReference type="Google" id="ProtNLM"/>
    </source>
</evidence>
<keyword evidence="3" id="KW-0472">Membrane</keyword>
<dbReference type="CDD" id="cd03784">
    <property type="entry name" value="GT1_Gtf-like"/>
    <property type="match status" value="1"/>
</dbReference>
<dbReference type="EMBL" id="JABAYA010000290">
    <property type="protein sequence ID" value="KAF7721230.1"/>
    <property type="molecule type" value="Genomic_DNA"/>
</dbReference>
<evidence type="ECO:0000256" key="3">
    <source>
        <dbReference type="SAM" id="Phobius"/>
    </source>
</evidence>
<keyword evidence="4" id="KW-0732">Signal</keyword>
<feature type="chain" id="PRO_5034167490" description="UDP-Glycosyltransferase/glycogen phosphorylase" evidence="4">
    <location>
        <begin position="21"/>
        <end position="551"/>
    </location>
</feature>
<keyword evidence="2" id="KW-0808">Transferase</keyword>
<protein>
    <recommendedName>
        <fullName evidence="7">UDP-Glycosyltransferase/glycogen phosphorylase</fullName>
    </recommendedName>
</protein>
<dbReference type="Proteomes" id="UP000605846">
    <property type="component" value="Unassembled WGS sequence"/>
</dbReference>
<dbReference type="SUPFAM" id="SSF53756">
    <property type="entry name" value="UDP-Glycosyltransferase/glycogen phosphorylase"/>
    <property type="match status" value="1"/>
</dbReference>
<evidence type="ECO:0000256" key="2">
    <source>
        <dbReference type="ARBA" id="ARBA00022679"/>
    </source>
</evidence>
<dbReference type="InterPro" id="IPR002213">
    <property type="entry name" value="UDP_glucos_trans"/>
</dbReference>
<reference evidence="5" key="1">
    <citation type="submission" date="2020-01" db="EMBL/GenBank/DDBJ databases">
        <title>Genome Sequencing of Three Apophysomyces-Like Fungal Strains Confirms a Novel Fungal Genus in the Mucoromycota with divergent Burkholderia-like Endosymbiotic Bacteria.</title>
        <authorList>
            <person name="Stajich J.E."/>
            <person name="Macias A.M."/>
            <person name="Carter-House D."/>
            <person name="Lovett B."/>
            <person name="Kasson L.R."/>
            <person name="Berry K."/>
            <person name="Grigoriev I."/>
            <person name="Chang Y."/>
            <person name="Spatafora J."/>
            <person name="Kasson M.T."/>
        </authorList>
    </citation>
    <scope>NUCLEOTIDE SEQUENCE</scope>
    <source>
        <strain evidence="5">NRRL A-21654</strain>
    </source>
</reference>
<evidence type="ECO:0000256" key="4">
    <source>
        <dbReference type="SAM" id="SignalP"/>
    </source>
</evidence>
<gene>
    <name evidence="5" type="ORF">EC973_005092</name>
</gene>
<keyword evidence="3" id="KW-0812">Transmembrane</keyword>
<keyword evidence="3" id="KW-1133">Transmembrane helix</keyword>
<accession>A0A8H7BFA7</accession>
<keyword evidence="6" id="KW-1185">Reference proteome</keyword>
<dbReference type="GO" id="GO:0008194">
    <property type="term" value="F:UDP-glycosyltransferase activity"/>
    <property type="evidence" value="ECO:0007669"/>
    <property type="project" value="InterPro"/>
</dbReference>
<proteinExistence type="predicted"/>
<dbReference type="Gene3D" id="3.40.50.2000">
    <property type="entry name" value="Glycogen Phosphorylase B"/>
    <property type="match status" value="2"/>
</dbReference>
<sequence length="551" mass="62054">MIWNKIGYFLIAAWTTVSFAVSTSYDDFRTPKTILFSVAFGGSSHVNWVLNIMDELGQRGHHLIFFPTASLAKETGREDHVKFGKAYPRVETILAGPSLVAKHLEKAKRLSSGHPDPLALDIGFREILGTDYAEQFRSHRKIIDERNIDVVLCDHLHSPCFQAAQAAKIPAIITIAVALTPDAAASFINNEAFILSDSTTQYESFFQRFYKMFILQSRLLRWKMGHSAHNLEEQQRALGLEPHRGLHPSNAWKNSLKLVNNVFGLEAPRSMGPLVELVGPIMPNEYQPLTKELKTFLDSHHKVAYIAFGQLSQATTSDIQLILTALLDNLQHRVIDGILWATVHAKEQFPNYINGSHTADYSYNIAELLEGNHPSIRFVPWAPQHAVLQHPSVAFFVTHGGAGSLHEALSSGKRLIAFPFFFDQHANARNIERSGLGRFLDYKTSQHNANKIVRQVAMDEQGHFQANVDRYKALIQIHGKHGAIRGADLVEEVAFMHRDGLLPHRYEASRDMPFIKVHNLDLFVVLVVIILLPIWAIYKLLQPSPQKVKAE</sequence>
<feature type="transmembrane region" description="Helical" evidence="3">
    <location>
        <begin position="522"/>
        <end position="541"/>
    </location>
</feature>